<dbReference type="SUPFAM" id="SSF54593">
    <property type="entry name" value="Glyoxalase/Bleomycin resistance protein/Dihydroxybiphenyl dioxygenase"/>
    <property type="match status" value="1"/>
</dbReference>
<evidence type="ECO:0000313" key="2">
    <source>
        <dbReference type="EMBL" id="MBS4187498.1"/>
    </source>
</evidence>
<accession>A0A942T995</accession>
<feature type="domain" description="Glyoxalase-like" evidence="1">
    <location>
        <begin position="11"/>
        <end position="120"/>
    </location>
</feature>
<dbReference type="Pfam" id="PF18029">
    <property type="entry name" value="Glyoxalase_6"/>
    <property type="match status" value="1"/>
</dbReference>
<dbReference type="InterPro" id="IPR041581">
    <property type="entry name" value="Glyoxalase_6"/>
</dbReference>
<dbReference type="AlphaFoldDB" id="A0A942T995"/>
<dbReference type="CDD" id="cd06587">
    <property type="entry name" value="VOC"/>
    <property type="match status" value="1"/>
</dbReference>
<proteinExistence type="predicted"/>
<dbReference type="InterPro" id="IPR029068">
    <property type="entry name" value="Glyas_Bleomycin-R_OHBP_Dase"/>
</dbReference>
<evidence type="ECO:0000259" key="1">
    <source>
        <dbReference type="Pfam" id="PF18029"/>
    </source>
</evidence>
<dbReference type="Gene3D" id="3.10.180.10">
    <property type="entry name" value="2,3-Dihydroxybiphenyl 1,2-Dioxygenase, domain 1"/>
    <property type="match status" value="1"/>
</dbReference>
<gene>
    <name evidence="2" type="ORF">KHB02_39685</name>
</gene>
<dbReference type="EMBL" id="JAGYPE010000008">
    <property type="protein sequence ID" value="MBS4187498.1"/>
    <property type="molecule type" value="Genomic_DNA"/>
</dbReference>
<sequence>MSAMIGTLDGVVLDCPDASVLARFYAELIGGTVSGDAEWSELVPERPGPRPLLAFQQVQGYRAPVWPGQEQPQQIHLDVRVDDLDAGERAVLELGATATGSAKDSFRVYLDPAGHPFCLVHPGY</sequence>
<dbReference type="PANTHER" id="PTHR35908">
    <property type="entry name" value="HYPOTHETICAL FUSION PROTEIN"/>
    <property type="match status" value="1"/>
</dbReference>
<name>A0A942T995_9BACI</name>
<comment type="caution">
    <text evidence="2">The sequence shown here is derived from an EMBL/GenBank/DDBJ whole genome shotgun (WGS) entry which is preliminary data.</text>
</comment>
<protein>
    <recommendedName>
        <fullName evidence="1">Glyoxalase-like domain-containing protein</fullName>
    </recommendedName>
</protein>
<dbReference type="PANTHER" id="PTHR35908:SF1">
    <property type="entry name" value="CONSERVED PROTEIN"/>
    <property type="match status" value="1"/>
</dbReference>
<reference evidence="2" key="1">
    <citation type="submission" date="2021-05" db="EMBL/GenBank/DDBJ databases">
        <title>Novel Bacillus species.</title>
        <authorList>
            <person name="Liu G."/>
        </authorList>
    </citation>
    <scope>NUCLEOTIDE SEQUENCE</scope>
    <source>
        <strain evidence="2">FJAT-50051</strain>
    </source>
</reference>
<organism evidence="2">
    <name type="scientific">Neobacillus citreus</name>
    <dbReference type="NCBI Taxonomy" id="2833578"/>
    <lineage>
        <taxon>Bacteria</taxon>
        <taxon>Bacillati</taxon>
        <taxon>Bacillota</taxon>
        <taxon>Bacilli</taxon>
        <taxon>Bacillales</taxon>
        <taxon>Bacillaceae</taxon>
        <taxon>Neobacillus</taxon>
    </lineage>
</organism>